<dbReference type="OrthoDB" id="1729225at2759"/>
<proteinExistence type="predicted"/>
<reference evidence="2" key="1">
    <citation type="submission" date="2016-06" db="EMBL/GenBank/DDBJ databases">
        <title>Parallel loss of symbiosis genes in relatives of nitrogen-fixing non-legume Parasponia.</title>
        <authorList>
            <person name="Van Velzen R."/>
            <person name="Holmer R."/>
            <person name="Bu F."/>
            <person name="Rutten L."/>
            <person name="Van Zeijl A."/>
            <person name="Liu W."/>
            <person name="Santuari L."/>
            <person name="Cao Q."/>
            <person name="Sharma T."/>
            <person name="Shen D."/>
            <person name="Roswanjaya Y."/>
            <person name="Wardhani T."/>
            <person name="Kalhor M.S."/>
            <person name="Jansen J."/>
            <person name="Van den Hoogen J."/>
            <person name="Gungor B."/>
            <person name="Hartog M."/>
            <person name="Hontelez J."/>
            <person name="Verver J."/>
            <person name="Yang W.-C."/>
            <person name="Schijlen E."/>
            <person name="Repin R."/>
            <person name="Schilthuizen M."/>
            <person name="Schranz E."/>
            <person name="Heidstra R."/>
            <person name="Miyata K."/>
            <person name="Fedorova E."/>
            <person name="Kohlen W."/>
            <person name="Bisseling T."/>
            <person name="Smit S."/>
            <person name="Geurts R."/>
        </authorList>
    </citation>
    <scope>NUCLEOTIDE SEQUENCE [LARGE SCALE GENOMIC DNA]</scope>
    <source>
        <strain evidence="2">cv. WU1-14</strain>
    </source>
</reference>
<dbReference type="Proteomes" id="UP000237105">
    <property type="component" value="Unassembled WGS sequence"/>
</dbReference>
<sequence length="171" mass="19170">MGNKGAVSQQKFRKAKILKLHGLSLSPKHAKFFKAPSPRKLRNPALPRLMTRSSGAETLSSGPKRKILEELENEKTSEKKQKITEALNSTHALAGPMSCICWNVPELGNPCKVTVLCNLLRKFSPGLVFLSETKLFGIWATNLKYQVGFKNCFVVDCVRRSDSLILLWRDD</sequence>
<keyword evidence="2" id="KW-1185">Reference proteome</keyword>
<keyword evidence="1" id="KW-0378">Hydrolase</keyword>
<dbReference type="PANTHER" id="PTHR35218:SF9">
    <property type="entry name" value="ENDONUCLEASE_EXONUCLEASE_PHOSPHATASE DOMAIN-CONTAINING PROTEIN"/>
    <property type="match status" value="1"/>
</dbReference>
<dbReference type="GO" id="GO:0004519">
    <property type="term" value="F:endonuclease activity"/>
    <property type="evidence" value="ECO:0007669"/>
    <property type="project" value="UniProtKB-KW"/>
</dbReference>
<gene>
    <name evidence="1" type="ORF">PanWU01x14_123750</name>
</gene>
<accession>A0A2P5CTW3</accession>
<evidence type="ECO:0000313" key="2">
    <source>
        <dbReference type="Proteomes" id="UP000237105"/>
    </source>
</evidence>
<keyword evidence="1" id="KW-0269">Exonuclease</keyword>
<dbReference type="SUPFAM" id="SSF56219">
    <property type="entry name" value="DNase I-like"/>
    <property type="match status" value="1"/>
</dbReference>
<protein>
    <submittedName>
        <fullName evidence="1">Endonuclease/exonuclease/phosphatase</fullName>
    </submittedName>
</protein>
<comment type="caution">
    <text evidence="1">The sequence shown here is derived from an EMBL/GenBank/DDBJ whole genome shotgun (WGS) entry which is preliminary data.</text>
</comment>
<dbReference type="AlphaFoldDB" id="A0A2P5CTW3"/>
<keyword evidence="1" id="KW-0540">Nuclease</keyword>
<dbReference type="EMBL" id="JXTB01000095">
    <property type="protein sequence ID" value="PON64498.1"/>
    <property type="molecule type" value="Genomic_DNA"/>
</dbReference>
<keyword evidence="1" id="KW-0255">Endonuclease</keyword>
<name>A0A2P5CTW3_PARAD</name>
<dbReference type="InterPro" id="IPR036691">
    <property type="entry name" value="Endo/exonu/phosph_ase_sf"/>
</dbReference>
<evidence type="ECO:0000313" key="1">
    <source>
        <dbReference type="EMBL" id="PON64498.1"/>
    </source>
</evidence>
<dbReference type="PANTHER" id="PTHR35218">
    <property type="entry name" value="RNASE H DOMAIN-CONTAINING PROTEIN"/>
    <property type="match status" value="1"/>
</dbReference>
<dbReference type="GO" id="GO:0004527">
    <property type="term" value="F:exonuclease activity"/>
    <property type="evidence" value="ECO:0007669"/>
    <property type="project" value="UniProtKB-KW"/>
</dbReference>
<organism evidence="1 2">
    <name type="scientific">Parasponia andersonii</name>
    <name type="common">Sponia andersonii</name>
    <dbReference type="NCBI Taxonomy" id="3476"/>
    <lineage>
        <taxon>Eukaryota</taxon>
        <taxon>Viridiplantae</taxon>
        <taxon>Streptophyta</taxon>
        <taxon>Embryophyta</taxon>
        <taxon>Tracheophyta</taxon>
        <taxon>Spermatophyta</taxon>
        <taxon>Magnoliopsida</taxon>
        <taxon>eudicotyledons</taxon>
        <taxon>Gunneridae</taxon>
        <taxon>Pentapetalae</taxon>
        <taxon>rosids</taxon>
        <taxon>fabids</taxon>
        <taxon>Rosales</taxon>
        <taxon>Cannabaceae</taxon>
        <taxon>Parasponia</taxon>
    </lineage>
</organism>